<dbReference type="InterPro" id="IPR008920">
    <property type="entry name" value="TF_FadR/GntR_C"/>
</dbReference>
<proteinExistence type="predicted"/>
<evidence type="ECO:0000313" key="6">
    <source>
        <dbReference type="Proteomes" id="UP001165369"/>
    </source>
</evidence>
<evidence type="ECO:0000256" key="2">
    <source>
        <dbReference type="ARBA" id="ARBA00023125"/>
    </source>
</evidence>
<dbReference type="PROSITE" id="PS50949">
    <property type="entry name" value="HTH_GNTR"/>
    <property type="match status" value="1"/>
</dbReference>
<accession>A0ABT0T0E5</accession>
<dbReference type="InterPro" id="IPR000524">
    <property type="entry name" value="Tscrpt_reg_HTH_GntR"/>
</dbReference>
<dbReference type="InterPro" id="IPR036390">
    <property type="entry name" value="WH_DNA-bd_sf"/>
</dbReference>
<comment type="caution">
    <text evidence="5">The sequence shown here is derived from an EMBL/GenBank/DDBJ whole genome shotgun (WGS) entry which is preliminary data.</text>
</comment>
<gene>
    <name evidence="5" type="ORF">M8009_07710</name>
</gene>
<dbReference type="Pfam" id="PF00392">
    <property type="entry name" value="GntR"/>
    <property type="match status" value="1"/>
</dbReference>
<dbReference type="CDD" id="cd07377">
    <property type="entry name" value="WHTH_GntR"/>
    <property type="match status" value="1"/>
</dbReference>
<evidence type="ECO:0000256" key="3">
    <source>
        <dbReference type="ARBA" id="ARBA00023163"/>
    </source>
</evidence>
<dbReference type="Gene3D" id="1.10.10.10">
    <property type="entry name" value="Winged helix-like DNA-binding domain superfamily/Winged helix DNA-binding domain"/>
    <property type="match status" value="1"/>
</dbReference>
<dbReference type="PRINTS" id="PR00035">
    <property type="entry name" value="HTHGNTR"/>
</dbReference>
<dbReference type="SMART" id="SM00895">
    <property type="entry name" value="FCD"/>
    <property type="match status" value="1"/>
</dbReference>
<protein>
    <submittedName>
        <fullName evidence="5">FCD domain-containing protein</fullName>
    </submittedName>
</protein>
<dbReference type="SUPFAM" id="SSF46785">
    <property type="entry name" value="Winged helix' DNA-binding domain"/>
    <property type="match status" value="1"/>
</dbReference>
<feature type="domain" description="HTH gntR-type" evidence="4">
    <location>
        <begin position="12"/>
        <end position="80"/>
    </location>
</feature>
<reference evidence="5" key="1">
    <citation type="submission" date="2022-05" db="EMBL/GenBank/DDBJ databases">
        <title>Halomonas geminus sp. nov. and Halomonas llamarensis sp. nov. isolated from high-altitude salars of the Atacama Desert.</title>
        <authorList>
            <person name="Hintersatz C."/>
            <person name="Rojas L.A."/>
            <person name="Wei T.-S."/>
            <person name="Kutschke S."/>
            <person name="Lehmann F."/>
            <person name="Jain R."/>
            <person name="Pollmann K."/>
        </authorList>
    </citation>
    <scope>NUCLEOTIDE SEQUENCE</scope>
    <source>
        <strain evidence="5">ATCH28</strain>
    </source>
</reference>
<dbReference type="Proteomes" id="UP001165369">
    <property type="component" value="Unassembled WGS sequence"/>
</dbReference>
<dbReference type="PANTHER" id="PTHR43537">
    <property type="entry name" value="TRANSCRIPTIONAL REGULATOR, GNTR FAMILY"/>
    <property type="match status" value="1"/>
</dbReference>
<sequence length="266" mass="29604">MPSHQPPAGRKPAHKPDIAEDLARAIFAGEHAPGGFLPRELDLCARYGVSRSTVRSALQQLVSAGMLTRISGQGSRVRELSDWHLLDPRVSDWMARFAQPNPRIQRDIFAFRVAVEPFMARLAAAHATAADLLAIETAWQSMIRALEAPDRRCEGRSHDEHDVAFHEAIFAATHNLLWAQLSHMLKPAIGLLVETSNHSADELSDSMERHRRLMEAIRLRQPDEAEQAALSVLERTGLDLGFESLFDHPPPRLRLRLPGADVPEPG</sequence>
<dbReference type="InterPro" id="IPR011711">
    <property type="entry name" value="GntR_C"/>
</dbReference>
<dbReference type="SUPFAM" id="SSF48008">
    <property type="entry name" value="GntR ligand-binding domain-like"/>
    <property type="match status" value="1"/>
</dbReference>
<dbReference type="EMBL" id="JAMJPK010000003">
    <property type="protein sequence ID" value="MCL7940184.1"/>
    <property type="molecule type" value="Genomic_DNA"/>
</dbReference>
<keyword evidence="2" id="KW-0238">DNA-binding</keyword>
<keyword evidence="3" id="KW-0804">Transcription</keyword>
<evidence type="ECO:0000259" key="4">
    <source>
        <dbReference type="PROSITE" id="PS50949"/>
    </source>
</evidence>
<evidence type="ECO:0000313" key="5">
    <source>
        <dbReference type="EMBL" id="MCL7940184.1"/>
    </source>
</evidence>
<keyword evidence="1" id="KW-0805">Transcription regulation</keyword>
<dbReference type="Gene3D" id="1.20.120.530">
    <property type="entry name" value="GntR ligand-binding domain-like"/>
    <property type="match status" value="1"/>
</dbReference>
<evidence type="ECO:0000256" key="1">
    <source>
        <dbReference type="ARBA" id="ARBA00023015"/>
    </source>
</evidence>
<keyword evidence="6" id="KW-1185">Reference proteome</keyword>
<organism evidence="5 6">
    <name type="scientific">Halomonas gemina</name>
    <dbReference type="NCBI Taxonomy" id="2945105"/>
    <lineage>
        <taxon>Bacteria</taxon>
        <taxon>Pseudomonadati</taxon>
        <taxon>Pseudomonadota</taxon>
        <taxon>Gammaproteobacteria</taxon>
        <taxon>Oceanospirillales</taxon>
        <taxon>Halomonadaceae</taxon>
        <taxon>Halomonas</taxon>
    </lineage>
</organism>
<dbReference type="SMART" id="SM00345">
    <property type="entry name" value="HTH_GNTR"/>
    <property type="match status" value="1"/>
</dbReference>
<name>A0ABT0T0E5_9GAMM</name>
<dbReference type="Pfam" id="PF07729">
    <property type="entry name" value="FCD"/>
    <property type="match status" value="1"/>
</dbReference>
<dbReference type="RefSeq" id="WP_250060244.1">
    <property type="nucleotide sequence ID" value="NZ_JAMJPK010000003.1"/>
</dbReference>
<dbReference type="PANTHER" id="PTHR43537:SF44">
    <property type="entry name" value="GNTR FAMILY REGULATORY PROTEIN"/>
    <property type="match status" value="1"/>
</dbReference>
<dbReference type="InterPro" id="IPR036388">
    <property type="entry name" value="WH-like_DNA-bd_sf"/>
</dbReference>